<dbReference type="Pfam" id="PF14173">
    <property type="entry name" value="ComGG"/>
    <property type="match status" value="1"/>
</dbReference>
<dbReference type="RefSeq" id="WP_226370624.1">
    <property type="nucleotide sequence ID" value="NZ_JAGIKX010000002.1"/>
</dbReference>
<gene>
    <name evidence="2" type="ORF">J2Z81_000437</name>
</gene>
<comment type="caution">
    <text evidence="2">The sequence shown here is derived from an EMBL/GenBank/DDBJ whole genome shotgun (WGS) entry which is preliminary data.</text>
</comment>
<dbReference type="EMBL" id="JAGIKX010000002">
    <property type="protein sequence ID" value="MBP2256504.1"/>
    <property type="molecule type" value="Genomic_DNA"/>
</dbReference>
<evidence type="ECO:0000313" key="3">
    <source>
        <dbReference type="Proteomes" id="UP001519294"/>
    </source>
</evidence>
<keyword evidence="1" id="KW-1133">Transmembrane helix</keyword>
<keyword evidence="1" id="KW-0812">Transmembrane</keyword>
<keyword evidence="1" id="KW-0472">Membrane</keyword>
<evidence type="ECO:0000313" key="2">
    <source>
        <dbReference type="EMBL" id="MBP2256504.1"/>
    </source>
</evidence>
<accession>A0ABS4S6J1</accession>
<protein>
    <recommendedName>
        <fullName evidence="4">Competence protein ComG</fullName>
    </recommendedName>
</protein>
<reference evidence="2 3" key="1">
    <citation type="submission" date="2021-03" db="EMBL/GenBank/DDBJ databases">
        <title>Genomic Encyclopedia of Type Strains, Phase IV (KMG-IV): sequencing the most valuable type-strain genomes for metagenomic binning, comparative biology and taxonomic classification.</title>
        <authorList>
            <person name="Goeker M."/>
        </authorList>
    </citation>
    <scope>NUCLEOTIDE SEQUENCE [LARGE SCALE GENOMIC DNA]</scope>
    <source>
        <strain evidence="2 3">DSM 25790</strain>
    </source>
</reference>
<evidence type="ECO:0008006" key="4">
    <source>
        <dbReference type="Google" id="ProtNLM"/>
    </source>
</evidence>
<name>A0ABS4S6J1_9BACI</name>
<organism evidence="2 3">
    <name type="scientific">Virgibacillus alimentarius</name>
    <dbReference type="NCBI Taxonomy" id="698769"/>
    <lineage>
        <taxon>Bacteria</taxon>
        <taxon>Bacillati</taxon>
        <taxon>Bacillota</taxon>
        <taxon>Bacilli</taxon>
        <taxon>Bacillales</taxon>
        <taxon>Bacillaceae</taxon>
        <taxon>Virgibacillus</taxon>
    </lineage>
</organism>
<dbReference type="InterPro" id="IPR020372">
    <property type="entry name" value="Competence_ComGG"/>
</dbReference>
<keyword evidence="3" id="KW-1185">Reference proteome</keyword>
<dbReference type="Proteomes" id="UP001519294">
    <property type="component" value="Unassembled WGS sequence"/>
</dbReference>
<sequence length="126" mass="14808">MRKQSAFITNQYGFFLPYVMFITTLVFILVTSSVTIYKNDVQITYKLTEQIKTQTLMQMGYTKFKENVDGLENKTDTIEYMFPDGTVEITYTIKGKQEIQAQFFIKTNNTENQNQYNVTLFKDDKV</sequence>
<proteinExistence type="predicted"/>
<feature type="transmembrane region" description="Helical" evidence="1">
    <location>
        <begin position="12"/>
        <end position="37"/>
    </location>
</feature>
<evidence type="ECO:0000256" key="1">
    <source>
        <dbReference type="SAM" id="Phobius"/>
    </source>
</evidence>